<reference evidence="1 2" key="1">
    <citation type="submission" date="2021-06" db="EMBL/GenBank/DDBJ databases">
        <title>Caerostris extrusa draft genome.</title>
        <authorList>
            <person name="Kono N."/>
            <person name="Arakawa K."/>
        </authorList>
    </citation>
    <scope>NUCLEOTIDE SEQUENCE [LARGE SCALE GENOMIC DNA]</scope>
</reference>
<dbReference type="Proteomes" id="UP001054945">
    <property type="component" value="Unassembled WGS sequence"/>
</dbReference>
<accession>A0AAV4WTJ8</accession>
<dbReference type="AlphaFoldDB" id="A0AAV4WTJ8"/>
<evidence type="ECO:0000313" key="1">
    <source>
        <dbReference type="EMBL" id="GIY85832.1"/>
    </source>
</evidence>
<evidence type="ECO:0008006" key="3">
    <source>
        <dbReference type="Google" id="ProtNLM"/>
    </source>
</evidence>
<evidence type="ECO:0000313" key="2">
    <source>
        <dbReference type="Proteomes" id="UP001054945"/>
    </source>
</evidence>
<protein>
    <recommendedName>
        <fullName evidence="3">DUF4817 domain-containing protein</fullName>
    </recommendedName>
</protein>
<proteinExistence type="predicted"/>
<gene>
    <name evidence="1" type="ORF">CEXT_466161</name>
</gene>
<name>A0AAV4WTJ8_CAEEX</name>
<organism evidence="1 2">
    <name type="scientific">Caerostris extrusa</name>
    <name type="common">Bark spider</name>
    <name type="synonym">Caerostris bankana</name>
    <dbReference type="NCBI Taxonomy" id="172846"/>
    <lineage>
        <taxon>Eukaryota</taxon>
        <taxon>Metazoa</taxon>
        <taxon>Ecdysozoa</taxon>
        <taxon>Arthropoda</taxon>
        <taxon>Chelicerata</taxon>
        <taxon>Arachnida</taxon>
        <taxon>Araneae</taxon>
        <taxon>Araneomorphae</taxon>
        <taxon>Entelegynae</taxon>
        <taxon>Araneoidea</taxon>
        <taxon>Araneidae</taxon>
        <taxon>Caerostris</taxon>
    </lineage>
</organism>
<keyword evidence="2" id="KW-1185">Reference proteome</keyword>
<comment type="caution">
    <text evidence="1">The sequence shown here is derived from an EMBL/GenBank/DDBJ whole genome shotgun (WGS) entry which is preliminary data.</text>
</comment>
<sequence length="69" mass="8057">MGDFTYVAKADIHCVYSSANGNGRAALRMYHEQFPDGRMRNHILRPLHRQKVLFTSPDMMLVYKQLYPV</sequence>
<dbReference type="EMBL" id="BPLR01016701">
    <property type="protein sequence ID" value="GIY85832.1"/>
    <property type="molecule type" value="Genomic_DNA"/>
</dbReference>